<comment type="caution">
    <text evidence="1">The sequence shown here is derived from an EMBL/GenBank/DDBJ whole genome shotgun (WGS) entry which is preliminary data.</text>
</comment>
<gene>
    <name evidence="1" type="ORF">DXB93_00095</name>
</gene>
<sequence length="181" mass="21229">MREERVYMGHITEFQDKKYYFKGTAENIAKFIIQNYQYSTVIADNDGAIICRSVVGGYLDADNKEVMADILPILLKYQRGEKFTELVFEEKEERSYYSEELNVPVTGTFSEPKEPSGGKATDSLIKRKYFLYQRDLTEERVRILYEELKGSGYSVLKVKNNGLYSLYCRKKQVFERRRGNE</sequence>
<organism evidence="1 2">
    <name type="scientific">Thomasclavelia ramosa</name>
    <dbReference type="NCBI Taxonomy" id="1547"/>
    <lineage>
        <taxon>Bacteria</taxon>
        <taxon>Bacillati</taxon>
        <taxon>Bacillota</taxon>
        <taxon>Erysipelotrichia</taxon>
        <taxon>Erysipelotrichales</taxon>
        <taxon>Coprobacillaceae</taxon>
        <taxon>Thomasclavelia</taxon>
    </lineage>
</organism>
<dbReference type="AlphaFoldDB" id="A0A3E3EIC2"/>
<dbReference type="Proteomes" id="UP000261032">
    <property type="component" value="Unassembled WGS sequence"/>
</dbReference>
<name>A0A3E3EIC2_9FIRM</name>
<evidence type="ECO:0000313" key="1">
    <source>
        <dbReference type="EMBL" id="RGD87118.1"/>
    </source>
</evidence>
<evidence type="ECO:0000313" key="2">
    <source>
        <dbReference type="Proteomes" id="UP000261032"/>
    </source>
</evidence>
<proteinExistence type="predicted"/>
<protein>
    <submittedName>
        <fullName evidence="1">Uncharacterized protein</fullName>
    </submittedName>
</protein>
<dbReference type="EMBL" id="QUSL01000001">
    <property type="protein sequence ID" value="RGD87118.1"/>
    <property type="molecule type" value="Genomic_DNA"/>
</dbReference>
<accession>A0A3E3EIC2</accession>
<dbReference type="RefSeq" id="WP_008790984.1">
    <property type="nucleotide sequence ID" value="NZ_CACRTL010000031.1"/>
</dbReference>
<reference evidence="1 2" key="1">
    <citation type="submission" date="2018-08" db="EMBL/GenBank/DDBJ databases">
        <title>A genome reference for cultivated species of the human gut microbiota.</title>
        <authorList>
            <person name="Zou Y."/>
            <person name="Xue W."/>
            <person name="Luo G."/>
        </authorList>
    </citation>
    <scope>NUCLEOTIDE SEQUENCE [LARGE SCALE GENOMIC DNA]</scope>
    <source>
        <strain evidence="1 2">OM06-4</strain>
    </source>
</reference>